<evidence type="ECO:0000313" key="3">
    <source>
        <dbReference type="Proteomes" id="UP001187192"/>
    </source>
</evidence>
<reference evidence="2" key="1">
    <citation type="submission" date="2023-07" db="EMBL/GenBank/DDBJ databases">
        <title>draft genome sequence of fig (Ficus carica).</title>
        <authorList>
            <person name="Takahashi T."/>
            <person name="Nishimura K."/>
        </authorList>
    </citation>
    <scope>NUCLEOTIDE SEQUENCE</scope>
</reference>
<keyword evidence="3" id="KW-1185">Reference proteome</keyword>
<evidence type="ECO:0000313" key="2">
    <source>
        <dbReference type="EMBL" id="GMN44560.1"/>
    </source>
</evidence>
<feature type="compositionally biased region" description="Polar residues" evidence="1">
    <location>
        <begin position="44"/>
        <end position="55"/>
    </location>
</feature>
<dbReference type="Proteomes" id="UP001187192">
    <property type="component" value="Unassembled WGS sequence"/>
</dbReference>
<evidence type="ECO:0000256" key="1">
    <source>
        <dbReference type="SAM" id="MobiDB-lite"/>
    </source>
</evidence>
<dbReference type="EMBL" id="BTGU01000018">
    <property type="protein sequence ID" value="GMN44560.1"/>
    <property type="molecule type" value="Genomic_DNA"/>
</dbReference>
<comment type="caution">
    <text evidence="2">The sequence shown here is derived from an EMBL/GenBank/DDBJ whole genome shotgun (WGS) entry which is preliminary data.</text>
</comment>
<sequence>MEIRMQLEPPPCPDLQTVPLSFPNSNPADLAPRPSVAIDPCSPTPTSFQGEFQRSSPKEPRCSSLLADSISF</sequence>
<organism evidence="2 3">
    <name type="scientific">Ficus carica</name>
    <name type="common">Common fig</name>
    <dbReference type="NCBI Taxonomy" id="3494"/>
    <lineage>
        <taxon>Eukaryota</taxon>
        <taxon>Viridiplantae</taxon>
        <taxon>Streptophyta</taxon>
        <taxon>Embryophyta</taxon>
        <taxon>Tracheophyta</taxon>
        <taxon>Spermatophyta</taxon>
        <taxon>Magnoliopsida</taxon>
        <taxon>eudicotyledons</taxon>
        <taxon>Gunneridae</taxon>
        <taxon>Pentapetalae</taxon>
        <taxon>rosids</taxon>
        <taxon>fabids</taxon>
        <taxon>Rosales</taxon>
        <taxon>Moraceae</taxon>
        <taxon>Ficeae</taxon>
        <taxon>Ficus</taxon>
    </lineage>
</organism>
<protein>
    <submittedName>
        <fullName evidence="2">Uncharacterized protein</fullName>
    </submittedName>
</protein>
<dbReference type="AlphaFoldDB" id="A0AA88D4Z6"/>
<name>A0AA88D4Z6_FICCA</name>
<accession>A0AA88D4Z6</accession>
<feature type="region of interest" description="Disordered" evidence="1">
    <location>
        <begin position="1"/>
        <end position="72"/>
    </location>
</feature>
<feature type="compositionally biased region" description="Polar residues" evidence="1">
    <location>
        <begin position="18"/>
        <end position="27"/>
    </location>
</feature>
<proteinExistence type="predicted"/>
<gene>
    <name evidence="2" type="ORF">TIFTF001_013759</name>
</gene>